<accession>A0A023G0D9</accession>
<proteinExistence type="evidence at transcript level"/>
<keyword evidence="2" id="KW-0732">Signal</keyword>
<dbReference type="EMBL" id="GBBL01000058">
    <property type="protein sequence ID" value="JAC27262.1"/>
    <property type="molecule type" value="mRNA"/>
</dbReference>
<evidence type="ECO:0000256" key="2">
    <source>
        <dbReference type="SAM" id="SignalP"/>
    </source>
</evidence>
<feature type="chain" id="PRO_5001515882" evidence="2">
    <location>
        <begin position="21"/>
        <end position="187"/>
    </location>
</feature>
<evidence type="ECO:0000256" key="1">
    <source>
        <dbReference type="SAM" id="MobiDB-lite"/>
    </source>
</evidence>
<protein>
    <submittedName>
        <fullName evidence="3">Putative secreted protein</fullName>
    </submittedName>
</protein>
<dbReference type="AlphaFoldDB" id="A0A023G0D9"/>
<evidence type="ECO:0000313" key="3">
    <source>
        <dbReference type="EMBL" id="JAC27262.1"/>
    </source>
</evidence>
<reference evidence="3" key="1">
    <citation type="submission" date="2014-03" db="EMBL/GenBank/DDBJ databases">
        <title>The sialotranscriptome of Amblyomma triste, Amblyomma parvum and Amblyomma cajennense ticks, uncovered by 454-based RNA-seq.</title>
        <authorList>
            <person name="Garcia G.R."/>
            <person name="Gardinassi L.G."/>
            <person name="Ribeiro J.M."/>
            <person name="Anatrielo E."/>
            <person name="Ferreira B.R."/>
            <person name="Moreira H.N."/>
            <person name="Mafra C."/>
            <person name="Olegario M.M."/>
            <person name="Szabo P.J."/>
            <person name="Miranda-Santos I.K."/>
            <person name="Maruyama S.R."/>
        </authorList>
    </citation>
    <scope>NUCLEOTIDE SEQUENCE</scope>
    <source>
        <strain evidence="3">Araguapaz</strain>
        <tissue evidence="3">Salivary glands</tissue>
    </source>
</reference>
<organism evidence="3">
    <name type="scientific">Amblyomma parvum</name>
    <name type="common">South American tick</name>
    <dbReference type="NCBI Taxonomy" id="251391"/>
    <lineage>
        <taxon>Eukaryota</taxon>
        <taxon>Metazoa</taxon>
        <taxon>Ecdysozoa</taxon>
        <taxon>Arthropoda</taxon>
        <taxon>Chelicerata</taxon>
        <taxon>Arachnida</taxon>
        <taxon>Acari</taxon>
        <taxon>Parasitiformes</taxon>
        <taxon>Ixodida</taxon>
        <taxon>Ixodoidea</taxon>
        <taxon>Ixodidae</taxon>
        <taxon>Amblyomminae</taxon>
        <taxon>Amblyomma</taxon>
    </lineage>
</organism>
<feature type="signal peptide" evidence="2">
    <location>
        <begin position="1"/>
        <end position="20"/>
    </location>
</feature>
<feature type="region of interest" description="Disordered" evidence="1">
    <location>
        <begin position="21"/>
        <end position="63"/>
    </location>
</feature>
<name>A0A023G0D9_AMBPA</name>
<feature type="compositionally biased region" description="Low complexity" evidence="1">
    <location>
        <begin position="35"/>
        <end position="60"/>
    </location>
</feature>
<sequence>MKSALLCMLLLLTFIIASQCQTPRPHGGPPRYKKNNGNGPRPGAPGPVQRRIQRRQTSQQRQRHEENIRQLAACVGQQSLWTSVLSADWTIGNVLPVHKSGPVPLPVALPFWIRFGRKRASLVQLECWVTRVQCVVVQGVVVQAMVVQGVVVQVEGLVVNVEGVQVESKAVEEGVYHEANWETRAVR</sequence>